<gene>
    <name evidence="1" type="ORF">CCAM_LOCUS16631</name>
</gene>
<evidence type="ECO:0000313" key="1">
    <source>
        <dbReference type="EMBL" id="VFQ74855.1"/>
    </source>
</evidence>
<proteinExistence type="predicted"/>
<name>A0A484LEB7_9ASTE</name>
<dbReference type="AlphaFoldDB" id="A0A484LEB7"/>
<protein>
    <submittedName>
        <fullName evidence="1">Uncharacterized protein</fullName>
    </submittedName>
</protein>
<dbReference type="EMBL" id="OOIL02001381">
    <property type="protein sequence ID" value="VFQ74855.1"/>
    <property type="molecule type" value="Genomic_DNA"/>
</dbReference>
<accession>A0A484LEB7</accession>
<organism evidence="1 2">
    <name type="scientific">Cuscuta campestris</name>
    <dbReference type="NCBI Taxonomy" id="132261"/>
    <lineage>
        <taxon>Eukaryota</taxon>
        <taxon>Viridiplantae</taxon>
        <taxon>Streptophyta</taxon>
        <taxon>Embryophyta</taxon>
        <taxon>Tracheophyta</taxon>
        <taxon>Spermatophyta</taxon>
        <taxon>Magnoliopsida</taxon>
        <taxon>eudicotyledons</taxon>
        <taxon>Gunneridae</taxon>
        <taxon>Pentapetalae</taxon>
        <taxon>asterids</taxon>
        <taxon>lamiids</taxon>
        <taxon>Solanales</taxon>
        <taxon>Convolvulaceae</taxon>
        <taxon>Cuscuteae</taxon>
        <taxon>Cuscuta</taxon>
        <taxon>Cuscuta subgen. Grammica</taxon>
        <taxon>Cuscuta sect. Cleistogrammica</taxon>
    </lineage>
</organism>
<evidence type="ECO:0000313" key="2">
    <source>
        <dbReference type="Proteomes" id="UP000595140"/>
    </source>
</evidence>
<reference evidence="1 2" key="1">
    <citation type="submission" date="2018-04" db="EMBL/GenBank/DDBJ databases">
        <authorList>
            <person name="Vogel A."/>
        </authorList>
    </citation>
    <scope>NUCLEOTIDE SEQUENCE [LARGE SCALE GENOMIC DNA]</scope>
</reference>
<dbReference type="Proteomes" id="UP000595140">
    <property type="component" value="Unassembled WGS sequence"/>
</dbReference>
<sequence>MDYRADGQGSRTIQETNDEIEIDSATIPDSLDKCDEVDVISDLLARKKRKETTSSSCSIGPKKKTSSTTIISDCMQRMATDFNDYLAVERKKSELLLTEKGLMLAEKKKINPQEILAELKAIELDDMQMIKAVDLMMHDHILFNTFVGMPTELKYKWLKVQLDK</sequence>
<dbReference type="OrthoDB" id="1809927at2759"/>
<keyword evidence="2" id="KW-1185">Reference proteome</keyword>